<reference evidence="1 2" key="1">
    <citation type="submission" date="2017-06" db="EMBL/GenBank/DDBJ databases">
        <title>Investigating the central metabolism of Clostridium thermosuccinogenes.</title>
        <authorList>
            <person name="Koendjbiharie J.G."/>
            <person name="van Kranenburg R."/>
        </authorList>
    </citation>
    <scope>NUCLEOTIDE SEQUENCE [LARGE SCALE GENOMIC DNA]</scope>
    <source>
        <strain evidence="1 2">DSM 5806</strain>
    </source>
</reference>
<evidence type="ECO:0000313" key="1">
    <source>
        <dbReference type="EMBL" id="PNT97705.1"/>
    </source>
</evidence>
<proteinExistence type="predicted"/>
<dbReference type="Proteomes" id="UP000236151">
    <property type="component" value="Unassembled WGS sequence"/>
</dbReference>
<dbReference type="KEGG" id="cthd:CDO33_11650"/>
<dbReference type="RefSeq" id="WP_103082101.1">
    <property type="nucleotide sequence ID" value="NZ_CP021850.1"/>
</dbReference>
<dbReference type="EMBL" id="NIOJ01000034">
    <property type="protein sequence ID" value="PNT97705.1"/>
    <property type="molecule type" value="Genomic_DNA"/>
</dbReference>
<dbReference type="AlphaFoldDB" id="A0A2K2FBF3"/>
<organism evidence="1 2">
    <name type="scientific">Clostridium thermosuccinogenes</name>
    <dbReference type="NCBI Taxonomy" id="84032"/>
    <lineage>
        <taxon>Bacteria</taxon>
        <taxon>Bacillati</taxon>
        <taxon>Bacillota</taxon>
        <taxon>Clostridia</taxon>
        <taxon>Eubacteriales</taxon>
        <taxon>Clostridiaceae</taxon>
        <taxon>Clostridium</taxon>
    </lineage>
</organism>
<dbReference type="OrthoDB" id="2049136at2"/>
<gene>
    <name evidence="1" type="ORF">CDQ84_12690</name>
</gene>
<evidence type="ECO:0000313" key="2">
    <source>
        <dbReference type="Proteomes" id="UP000236151"/>
    </source>
</evidence>
<sequence>MKVYYTPSLFCRGKGPRGWAQKVNWQFEHAGMQRYIPVIYRFPKGIVFDVITPLDEAKLHEFYEKYGTDDEKLTPLQKRCLEQENPYQAVPVMEIWINGKRVESGYSSSGSAYIPWARQDDDLASVRKAYSRILKDATCFGCERFCVAYPEAGSRFQELLRFLRMEKVTNMKISTRPMDWFTPLDISLEMSLEDCRREVCFKHPVTGISHALYFQNAELVEIPMGKDRNRSLFIMQSMYEIEPALPQGDTLQFNSSIQYTEPPKDRFSPVAVAASSIGIIGGASGPTVVSVTQRDKGKNVPQGLHGLPLHTCVSVPTFQKEDTYKFMLEGISSIKYDRREYILK</sequence>
<keyword evidence="2" id="KW-1185">Reference proteome</keyword>
<protein>
    <submittedName>
        <fullName evidence="1">Na+-transporting methylmalonyl-CoA/oxaloacetate decarboxylase subunit beta</fullName>
    </submittedName>
</protein>
<name>A0A2K2FBF3_9CLOT</name>
<accession>A0A2K2FBF3</accession>
<comment type="caution">
    <text evidence="1">The sequence shown here is derived from an EMBL/GenBank/DDBJ whole genome shotgun (WGS) entry which is preliminary data.</text>
</comment>